<name>A0A1G7Z4D7_9FIRM</name>
<gene>
    <name evidence="1" type="ORF">SAMN05443529_1095</name>
</gene>
<dbReference type="AlphaFoldDB" id="A0A1G7Z4D7"/>
<evidence type="ECO:0008006" key="3">
    <source>
        <dbReference type="Google" id="ProtNLM"/>
    </source>
</evidence>
<protein>
    <recommendedName>
        <fullName evidence="3">Peptidase U49</fullName>
    </recommendedName>
</protein>
<dbReference type="RefSeq" id="WP_092332618.1">
    <property type="nucleotide sequence ID" value="NZ_FNCP01000009.1"/>
</dbReference>
<reference evidence="2" key="1">
    <citation type="submission" date="2016-10" db="EMBL/GenBank/DDBJ databases">
        <authorList>
            <person name="Varghese N."/>
            <person name="Submissions S."/>
        </authorList>
    </citation>
    <scope>NUCLEOTIDE SEQUENCE [LARGE SCALE GENOMIC DNA]</scope>
    <source>
        <strain evidence="2">DSM 8344</strain>
    </source>
</reference>
<evidence type="ECO:0000313" key="2">
    <source>
        <dbReference type="Proteomes" id="UP000198656"/>
    </source>
</evidence>
<sequence>MEDSIKYFRELQRNCSSQLYGNLEEVLMYRKKQLNLNDKKLKKIVKKFKNRSFLKYEEKLYNQKIAKPFLDVLPLEVSEKLRDVYIGILPTYKINASATKAPHGKPIIKLHCQLMTAIAHYNETQMLYGEISKNSEANDDFLCKSYLEICNCFIYQPYLPKMSLLPPLLNQEKLQLVYRKTFLHELFIIAHEYAHIYLGHLEIKTEDKTLMQKCELDADLQAVKWIFEAINNKKMKGFQSLPYYFAIEIFVLFHILEVNSSTYNDDKIITDLHKKLTPEEYCMRKMNLINEYINLINKDLITNDHDHPKAVVRLVNILVNTKDLIDEEGQRFLLGMLHNVVYYETFKLNS</sequence>
<dbReference type="EMBL" id="FNCP01000009">
    <property type="protein sequence ID" value="SDH03583.1"/>
    <property type="molecule type" value="Genomic_DNA"/>
</dbReference>
<organism evidence="1 2">
    <name type="scientific">Desulfosporosinus hippei DSM 8344</name>
    <dbReference type="NCBI Taxonomy" id="1121419"/>
    <lineage>
        <taxon>Bacteria</taxon>
        <taxon>Bacillati</taxon>
        <taxon>Bacillota</taxon>
        <taxon>Clostridia</taxon>
        <taxon>Eubacteriales</taxon>
        <taxon>Desulfitobacteriaceae</taxon>
        <taxon>Desulfosporosinus</taxon>
    </lineage>
</organism>
<proteinExistence type="predicted"/>
<evidence type="ECO:0000313" key="1">
    <source>
        <dbReference type="EMBL" id="SDH03583.1"/>
    </source>
</evidence>
<keyword evidence="2" id="KW-1185">Reference proteome</keyword>
<accession>A0A1G7Z4D7</accession>
<dbReference type="Proteomes" id="UP000198656">
    <property type="component" value="Unassembled WGS sequence"/>
</dbReference>